<comment type="caution">
    <text evidence="9">The sequence shown here is derived from an EMBL/GenBank/DDBJ whole genome shotgun (WGS) entry which is preliminary data.</text>
</comment>
<dbReference type="SMART" id="SM00220">
    <property type="entry name" value="S_TKc"/>
    <property type="match status" value="1"/>
</dbReference>
<organism evidence="9 10">
    <name type="scientific">Brachybacterium hainanense</name>
    <dbReference type="NCBI Taxonomy" id="1541174"/>
    <lineage>
        <taxon>Bacteria</taxon>
        <taxon>Bacillati</taxon>
        <taxon>Actinomycetota</taxon>
        <taxon>Actinomycetes</taxon>
        <taxon>Micrococcales</taxon>
        <taxon>Dermabacteraceae</taxon>
        <taxon>Brachybacterium</taxon>
    </lineage>
</organism>
<dbReference type="PROSITE" id="PS50011">
    <property type="entry name" value="PROTEIN_KINASE_DOM"/>
    <property type="match status" value="1"/>
</dbReference>
<dbReference type="InterPro" id="IPR017441">
    <property type="entry name" value="Protein_kinase_ATP_BS"/>
</dbReference>
<proteinExistence type="predicted"/>
<reference evidence="9 10" key="1">
    <citation type="submission" date="2024-09" db="EMBL/GenBank/DDBJ databases">
        <authorList>
            <person name="Sun Q."/>
            <person name="Mori K."/>
        </authorList>
    </citation>
    <scope>NUCLEOTIDE SEQUENCE [LARGE SCALE GENOMIC DNA]</scope>
    <source>
        <strain evidence="9 10">CICC 10874</strain>
    </source>
</reference>
<keyword evidence="3 9" id="KW-0418">Kinase</keyword>
<sequence length="669" mass="69906">MSDPAADRADGSRGAPFQDPRLAALASESGYTIHERIGSGGMGIVYRAHDADGAAVAIKLLRHDISGDPRARERLAREVAAQQRVRSDSIVKIFDAELDSPDAFVVTEYIPGPTLEEAATEHGGLHPEAVREIGLVLGETLQEIHAAGVIHRDLKPSNVMLRGAQAEDLIGYDPEGPGLDPVIIDFGIAMAAEESRLTSTGLVMGTASYLDPQVVRTNHSGKAGDWWALSAMLAFAATGRPPFGTGRADLVFLRAERGELDVEGVPTELAAWLRAALQAETADRPDPAEMLARLDELDLSIYDDPGETELLAAGTQALPAEAPGERTQVLPAGAPGERTELLGAAPAPTEALGIGPRGSADSTAVLPALASPGAATPARTEDATELIPVVAEPATQVLPPVPEPAPTQVMPIVRAAPGQPAPPLTGAVPAPSPYPQRSATPQPSPYPQPSPQPAPYAQQLAPQQIVPQPWQRPLAPRRSVLVWAGHAILIGLSAIAPYMALAMMLLLGASARTWERSHRALETRRARGSTGAGSSIAVGTAGPFRFLAGLLEIALQGIFPLVLGLLIGVAVDGAAALAGTTLPDGVLFATAFAITLLLVWVGLGSRTTRDGAHRMVDAAAPDRLWSAVVLGLLLLIGIAVGATILVRGGEVDYFPFGQWRLGDLLPWRG</sequence>
<dbReference type="Gene3D" id="3.30.200.20">
    <property type="entry name" value="Phosphorylase Kinase, domain 1"/>
    <property type="match status" value="1"/>
</dbReference>
<dbReference type="InterPro" id="IPR000719">
    <property type="entry name" value="Prot_kinase_dom"/>
</dbReference>
<gene>
    <name evidence="9" type="ORF">ACFFF6_14325</name>
</gene>
<dbReference type="EMBL" id="JBHLSV010000019">
    <property type="protein sequence ID" value="MFC0675137.1"/>
    <property type="molecule type" value="Genomic_DNA"/>
</dbReference>
<dbReference type="SUPFAM" id="SSF56112">
    <property type="entry name" value="Protein kinase-like (PK-like)"/>
    <property type="match status" value="1"/>
</dbReference>
<dbReference type="PANTHER" id="PTHR43289">
    <property type="entry name" value="MITOGEN-ACTIVATED PROTEIN KINASE KINASE KINASE 20-RELATED"/>
    <property type="match status" value="1"/>
</dbReference>
<feature type="compositionally biased region" description="Pro residues" evidence="6">
    <location>
        <begin position="442"/>
        <end position="454"/>
    </location>
</feature>
<feature type="transmembrane region" description="Helical" evidence="7">
    <location>
        <begin position="624"/>
        <end position="646"/>
    </location>
</feature>
<evidence type="ECO:0000256" key="4">
    <source>
        <dbReference type="ARBA" id="ARBA00022840"/>
    </source>
</evidence>
<dbReference type="Gene3D" id="1.10.510.10">
    <property type="entry name" value="Transferase(Phosphotransferase) domain 1"/>
    <property type="match status" value="1"/>
</dbReference>
<feature type="compositionally biased region" description="Basic and acidic residues" evidence="6">
    <location>
        <begin position="1"/>
        <end position="11"/>
    </location>
</feature>
<feature type="domain" description="Protein kinase" evidence="8">
    <location>
        <begin position="31"/>
        <end position="297"/>
    </location>
</feature>
<dbReference type="PANTHER" id="PTHR43289:SF34">
    <property type="entry name" value="SERINE_THREONINE-PROTEIN KINASE YBDM-RELATED"/>
    <property type="match status" value="1"/>
</dbReference>
<dbReference type="GO" id="GO:0016301">
    <property type="term" value="F:kinase activity"/>
    <property type="evidence" value="ECO:0007669"/>
    <property type="project" value="UniProtKB-KW"/>
</dbReference>
<evidence type="ECO:0000256" key="1">
    <source>
        <dbReference type="ARBA" id="ARBA00022679"/>
    </source>
</evidence>
<feature type="transmembrane region" description="Helical" evidence="7">
    <location>
        <begin position="553"/>
        <end position="579"/>
    </location>
</feature>
<keyword evidence="7" id="KW-0812">Transmembrane</keyword>
<dbReference type="PROSITE" id="PS00108">
    <property type="entry name" value="PROTEIN_KINASE_ST"/>
    <property type="match status" value="1"/>
</dbReference>
<evidence type="ECO:0000256" key="3">
    <source>
        <dbReference type="ARBA" id="ARBA00022777"/>
    </source>
</evidence>
<accession>A0ABV6RDS5</accession>
<keyword evidence="1" id="KW-0808">Transferase</keyword>
<evidence type="ECO:0000313" key="9">
    <source>
        <dbReference type="EMBL" id="MFC0675137.1"/>
    </source>
</evidence>
<dbReference type="InterPro" id="IPR011009">
    <property type="entry name" value="Kinase-like_dom_sf"/>
</dbReference>
<keyword evidence="4 5" id="KW-0067">ATP-binding</keyword>
<dbReference type="InterPro" id="IPR008271">
    <property type="entry name" value="Ser/Thr_kinase_AS"/>
</dbReference>
<name>A0ABV6RDS5_9MICO</name>
<dbReference type="RefSeq" id="WP_376981888.1">
    <property type="nucleotide sequence ID" value="NZ_JBHLSV010000019.1"/>
</dbReference>
<evidence type="ECO:0000256" key="2">
    <source>
        <dbReference type="ARBA" id="ARBA00022741"/>
    </source>
</evidence>
<dbReference type="Pfam" id="PF00069">
    <property type="entry name" value="Pkinase"/>
    <property type="match status" value="1"/>
</dbReference>
<feature type="transmembrane region" description="Helical" evidence="7">
    <location>
        <begin position="585"/>
        <end position="603"/>
    </location>
</feature>
<feature type="region of interest" description="Disordered" evidence="6">
    <location>
        <begin position="415"/>
        <end position="458"/>
    </location>
</feature>
<feature type="binding site" evidence="5">
    <location>
        <position position="59"/>
    </location>
    <ligand>
        <name>ATP</name>
        <dbReference type="ChEBI" id="CHEBI:30616"/>
    </ligand>
</feature>
<evidence type="ECO:0000256" key="7">
    <source>
        <dbReference type="SAM" id="Phobius"/>
    </source>
</evidence>
<evidence type="ECO:0000313" key="10">
    <source>
        <dbReference type="Proteomes" id="UP001589793"/>
    </source>
</evidence>
<keyword evidence="2 5" id="KW-0547">Nucleotide-binding</keyword>
<dbReference type="CDD" id="cd14014">
    <property type="entry name" value="STKc_PknB_like"/>
    <property type="match status" value="1"/>
</dbReference>
<keyword evidence="10" id="KW-1185">Reference proteome</keyword>
<keyword evidence="7" id="KW-1133">Transmembrane helix</keyword>
<protein>
    <submittedName>
        <fullName evidence="9">Protein kinase</fullName>
    </submittedName>
</protein>
<evidence type="ECO:0000259" key="8">
    <source>
        <dbReference type="PROSITE" id="PS50011"/>
    </source>
</evidence>
<dbReference type="PROSITE" id="PS00107">
    <property type="entry name" value="PROTEIN_KINASE_ATP"/>
    <property type="match status" value="1"/>
</dbReference>
<keyword evidence="7" id="KW-0472">Membrane</keyword>
<feature type="transmembrane region" description="Helical" evidence="7">
    <location>
        <begin position="481"/>
        <end position="509"/>
    </location>
</feature>
<feature type="region of interest" description="Disordered" evidence="6">
    <location>
        <begin position="1"/>
        <end position="20"/>
    </location>
</feature>
<evidence type="ECO:0000256" key="6">
    <source>
        <dbReference type="SAM" id="MobiDB-lite"/>
    </source>
</evidence>
<evidence type="ECO:0000256" key="5">
    <source>
        <dbReference type="PROSITE-ProRule" id="PRU10141"/>
    </source>
</evidence>
<dbReference type="Proteomes" id="UP001589793">
    <property type="component" value="Unassembled WGS sequence"/>
</dbReference>